<dbReference type="EMBL" id="JALLKP010000001">
    <property type="protein sequence ID" value="KAK2197380.1"/>
    <property type="molecule type" value="Genomic_DNA"/>
</dbReference>
<comment type="caution">
    <text evidence="4">The sequence shown here is derived from an EMBL/GenBank/DDBJ whole genome shotgun (WGS) entry which is preliminary data.</text>
</comment>
<dbReference type="Proteomes" id="UP001214638">
    <property type="component" value="Unassembled WGS sequence"/>
</dbReference>
<dbReference type="GO" id="GO:0004066">
    <property type="term" value="F:asparagine synthase (glutamine-hydrolyzing) activity"/>
    <property type="evidence" value="ECO:0007669"/>
    <property type="project" value="InterPro"/>
</dbReference>
<dbReference type="PANTHER" id="PTHR45937">
    <property type="entry name" value="ASPARAGINE SYNTHETASE DOMAIN-CONTAINING PROTEIN 1"/>
    <property type="match status" value="1"/>
</dbReference>
<proteinExistence type="predicted"/>
<gene>
    <name evidence="4" type="ORF">BdWA1_000379</name>
</gene>
<evidence type="ECO:0000256" key="3">
    <source>
        <dbReference type="ARBA" id="ARBA00022962"/>
    </source>
</evidence>
<keyword evidence="5" id="KW-1185">Reference proteome</keyword>
<keyword evidence="2" id="KW-0061">Asparagine biosynthesis</keyword>
<dbReference type="InterPro" id="IPR001962">
    <property type="entry name" value="Asn_synthase"/>
</dbReference>
<dbReference type="Gene3D" id="3.40.50.620">
    <property type="entry name" value="HUPs"/>
    <property type="match status" value="2"/>
</dbReference>
<dbReference type="InterPro" id="IPR051857">
    <property type="entry name" value="Asn_synthetase_domain"/>
</dbReference>
<dbReference type="PANTHER" id="PTHR45937:SF1">
    <property type="entry name" value="ASPARAGINE SYNTHETASE DOMAIN-CONTAINING PROTEIN 1"/>
    <property type="match status" value="1"/>
</dbReference>
<dbReference type="InterPro" id="IPR014729">
    <property type="entry name" value="Rossmann-like_a/b/a_fold"/>
</dbReference>
<dbReference type="GO" id="GO:0006529">
    <property type="term" value="P:asparagine biosynthetic process"/>
    <property type="evidence" value="ECO:0007669"/>
    <property type="project" value="UniProtKB-KW"/>
</dbReference>
<sequence length="645" mass="73190">MEPSQCLELIVTAKDNSYNFNSIHTVIKNVNEAGYLEQFFEFDADARLFELQSDLFIRDSLIIDRQDCKTSCSVETQKYHALINAKVFYELCPLCFIAIYGNVHCSLSWLHEEICGNSTNVIDTLHSLKGSFALVYISLGNNCIYILKDELGLKSLLISFEHENTIRISNVATDFKNAWYDVHPLLSIAIGTNASLFNRCKSSINSLCLRKCPALEHVKEILSTIEKVNSSLVESILHLCKQYNITSTACVLFSGGVDSGLIAALLARHVKVECIELINVVFKNTNAPDRITAILTYQELIKSFPNVNFRLVCIDVNDDEYKKDEAEILKISFPNTTRMDLNIAASLYYACTLDGYIFPSEFLTCDSWLEFIKSNQASRALNLSVTVSKRKRGPNGQSIPSNGHGDCFNKIDETALEHDFDTSCIEREYVFLEIIKFDSLSAFASVDMSNDACIQESRYKSQCQHLFLGSGADELFGGYARHVSIEIERDPNFCMQEINRDLLRLWKRNLGRDDRIVNFRNKVALYPFLNQEVIYTLGLHGIVSNAIDLFQCPEWFKQLRVYGMLDVSRLRNAKFVKSNRIVYLYINKWVLRELCLGLGLVACARFKKRAIQFGSKSAKVFNRLLDISNRIASSSGPIQVDFALE</sequence>
<dbReference type="AlphaFoldDB" id="A0AAD9UQ16"/>
<dbReference type="RefSeq" id="XP_067804222.1">
    <property type="nucleotide sequence ID" value="XM_067945431.1"/>
</dbReference>
<dbReference type="GeneID" id="94334677"/>
<dbReference type="CDD" id="cd01991">
    <property type="entry name" value="Asn_synthase_B_C"/>
    <property type="match status" value="1"/>
</dbReference>
<evidence type="ECO:0000313" key="5">
    <source>
        <dbReference type="Proteomes" id="UP001214638"/>
    </source>
</evidence>
<organism evidence="4 5">
    <name type="scientific">Babesia duncani</name>
    <dbReference type="NCBI Taxonomy" id="323732"/>
    <lineage>
        <taxon>Eukaryota</taxon>
        <taxon>Sar</taxon>
        <taxon>Alveolata</taxon>
        <taxon>Apicomplexa</taxon>
        <taxon>Aconoidasida</taxon>
        <taxon>Piroplasmida</taxon>
        <taxon>Babesiidae</taxon>
        <taxon>Babesia</taxon>
    </lineage>
</organism>
<dbReference type="SUPFAM" id="SSF52402">
    <property type="entry name" value="Adenine nucleotide alpha hydrolases-like"/>
    <property type="match status" value="1"/>
</dbReference>
<reference evidence="4" key="1">
    <citation type="journal article" date="2023" name="Nat. Microbiol.">
        <title>Babesia duncani multi-omics identifies virulence factors and drug targets.</title>
        <authorList>
            <person name="Singh P."/>
            <person name="Lonardi S."/>
            <person name="Liang Q."/>
            <person name="Vydyam P."/>
            <person name="Khabirova E."/>
            <person name="Fang T."/>
            <person name="Gihaz S."/>
            <person name="Thekkiniath J."/>
            <person name="Munshi M."/>
            <person name="Abel S."/>
            <person name="Ciampossin L."/>
            <person name="Batugedara G."/>
            <person name="Gupta M."/>
            <person name="Lu X.M."/>
            <person name="Lenz T."/>
            <person name="Chakravarty S."/>
            <person name="Cornillot E."/>
            <person name="Hu Y."/>
            <person name="Ma W."/>
            <person name="Gonzalez L.M."/>
            <person name="Sanchez S."/>
            <person name="Estrada K."/>
            <person name="Sanchez-Flores A."/>
            <person name="Montero E."/>
            <person name="Harb O.S."/>
            <person name="Le Roch K.G."/>
            <person name="Mamoun C.B."/>
        </authorList>
    </citation>
    <scope>NUCLEOTIDE SEQUENCE</scope>
    <source>
        <strain evidence="4">WA1</strain>
    </source>
</reference>
<evidence type="ECO:0000256" key="2">
    <source>
        <dbReference type="ARBA" id="ARBA00022888"/>
    </source>
</evidence>
<keyword evidence="3" id="KW-0315">Glutamine amidotransferase</keyword>
<dbReference type="KEGG" id="bdw:94334677"/>
<keyword evidence="1" id="KW-0028">Amino-acid biosynthesis</keyword>
<name>A0AAD9UQ16_9APIC</name>
<protein>
    <submittedName>
        <fullName evidence="4">Rossmann-like alpha-beta-alpha sandwich fold</fullName>
    </submittedName>
</protein>
<evidence type="ECO:0000256" key="1">
    <source>
        <dbReference type="ARBA" id="ARBA00022605"/>
    </source>
</evidence>
<evidence type="ECO:0000313" key="4">
    <source>
        <dbReference type="EMBL" id="KAK2197380.1"/>
    </source>
</evidence>
<accession>A0AAD9UQ16</accession>